<dbReference type="EMBL" id="JAGIYQ010000004">
    <property type="protein sequence ID" value="MBP0725157.1"/>
    <property type="molecule type" value="Genomic_DNA"/>
</dbReference>
<dbReference type="RefSeq" id="WP_209404406.1">
    <property type="nucleotide sequence ID" value="NZ_JAGIYQ010000004.1"/>
</dbReference>
<dbReference type="AlphaFoldDB" id="A0A940NJA6"/>
<comment type="caution">
    <text evidence="1">The sequence shown here is derived from an EMBL/GenBank/DDBJ whole genome shotgun (WGS) entry which is preliminary data.</text>
</comment>
<evidence type="ECO:0000313" key="1">
    <source>
        <dbReference type="EMBL" id="MBP0725157.1"/>
    </source>
</evidence>
<gene>
    <name evidence="1" type="ORF">J5Y03_08120</name>
</gene>
<reference evidence="1" key="1">
    <citation type="submission" date="2021-04" db="EMBL/GenBank/DDBJ databases">
        <title>Genome seq and assembly of Bacillus sp.</title>
        <authorList>
            <person name="Chhetri G."/>
        </authorList>
    </citation>
    <scope>NUCLEOTIDE SEQUENCE</scope>
    <source>
        <strain evidence="1">RG28</strain>
    </source>
</reference>
<protein>
    <submittedName>
        <fullName evidence="1">PD-(D/E)XK nuclease family protein</fullName>
    </submittedName>
</protein>
<accession>A0A940NJA6</accession>
<keyword evidence="2" id="KW-1185">Reference proteome</keyword>
<proteinExistence type="predicted"/>
<dbReference type="Pfam" id="PF14281">
    <property type="entry name" value="PDDEXK_4"/>
    <property type="match status" value="1"/>
</dbReference>
<organism evidence="1 2">
    <name type="scientific">Gottfriedia endophytica</name>
    <dbReference type="NCBI Taxonomy" id="2820819"/>
    <lineage>
        <taxon>Bacteria</taxon>
        <taxon>Bacillati</taxon>
        <taxon>Bacillota</taxon>
        <taxon>Bacilli</taxon>
        <taxon>Bacillales</taxon>
        <taxon>Bacillaceae</taxon>
        <taxon>Gottfriedia</taxon>
    </lineage>
</organism>
<name>A0A940NJA6_9BACI</name>
<dbReference type="InterPro" id="IPR029470">
    <property type="entry name" value="PDDEXK_4"/>
</dbReference>
<dbReference type="Proteomes" id="UP000682134">
    <property type="component" value="Unassembled WGS sequence"/>
</dbReference>
<sequence>MNSLICPRCGAVLLEDAWESLQEKEDGGFLVDAYPAYVCRAKCGYMKMIEPIPEVIAQRGDDCLLLLYPDNQGRILDLRDSLIFPPMHIDALLAKGYWDDYIGNYDVEVLLESVRDSRGAFLETPNLFQFATSELSQDAFLCWLISWSQQAYRSVDGPLHEAAVDFISMIFNIHEIPVPIVETLKVMRQFKSLDVLVIVNNKYAILIEDKTYTKDHSNQLIRYRKAVREAYPSLIQLPIYFKIADQSHYRSVDEAGYILFNRKMMLDVLKKGKDNGVKNPIFLDYYQHLQKLEDRVSAFRTKPVKEWDEFAWQGFYKELQTEIKGDWGYVSNPSGGFWAFWWGSTYSNRYYLQLEQLRLCVKITAKEDENKQELRTMAMKEVLLEAEKRNLSLQKPAIMRNGKTMTIAQRQDYIQTNDDGTVDMQRTILELKKY</sequence>
<evidence type="ECO:0000313" key="2">
    <source>
        <dbReference type="Proteomes" id="UP000682134"/>
    </source>
</evidence>